<proteinExistence type="predicted"/>
<reference evidence="1 2" key="1">
    <citation type="submission" date="2017-07" db="EMBL/GenBank/DDBJ databases">
        <title>Leptospira spp. isolated from tropical soils.</title>
        <authorList>
            <person name="Thibeaux R."/>
            <person name="Iraola G."/>
            <person name="Ferres I."/>
            <person name="Bierque E."/>
            <person name="Girault D."/>
            <person name="Soupe-Gilbert M.-E."/>
            <person name="Picardeau M."/>
            <person name="Goarant C."/>
        </authorList>
    </citation>
    <scope>NUCLEOTIDE SEQUENCE [LARGE SCALE GENOMIC DNA]</scope>
    <source>
        <strain evidence="1 2">ATI7-C-A2</strain>
    </source>
</reference>
<accession>A0ABX4PSF3</accession>
<protein>
    <submittedName>
        <fullName evidence="1">Uncharacterized protein</fullName>
    </submittedName>
</protein>
<organism evidence="1 2">
    <name type="scientific">Leptospira haakeii</name>
    <dbReference type="NCBI Taxonomy" id="2023198"/>
    <lineage>
        <taxon>Bacteria</taxon>
        <taxon>Pseudomonadati</taxon>
        <taxon>Spirochaetota</taxon>
        <taxon>Spirochaetia</taxon>
        <taxon>Leptospirales</taxon>
        <taxon>Leptospiraceae</taxon>
        <taxon>Leptospira</taxon>
    </lineage>
</organism>
<name>A0ABX4PSF3_9LEPT</name>
<gene>
    <name evidence="1" type="ORF">CH363_01440</name>
</gene>
<dbReference type="EMBL" id="NPEI01000001">
    <property type="protein sequence ID" value="PKA17338.1"/>
    <property type="molecule type" value="Genomic_DNA"/>
</dbReference>
<evidence type="ECO:0000313" key="2">
    <source>
        <dbReference type="Proteomes" id="UP000231857"/>
    </source>
</evidence>
<comment type="caution">
    <text evidence="1">The sequence shown here is derived from an EMBL/GenBank/DDBJ whole genome shotgun (WGS) entry which is preliminary data.</text>
</comment>
<dbReference type="Proteomes" id="UP000231857">
    <property type="component" value="Unassembled WGS sequence"/>
</dbReference>
<sequence length="64" mass="7148">MENPCSTAFPLTVPGNHYSANRSVEMANSTLQAFSPTPFSEKKHMITLGYSNEKREKKRNQSSA</sequence>
<keyword evidence="2" id="KW-1185">Reference proteome</keyword>
<evidence type="ECO:0000313" key="1">
    <source>
        <dbReference type="EMBL" id="PKA17338.1"/>
    </source>
</evidence>